<gene>
    <name evidence="1" type="ORF">Q4F19_17240</name>
</gene>
<protein>
    <recommendedName>
        <fullName evidence="3">AbiTii domain-containing protein</fullName>
    </recommendedName>
</protein>
<proteinExistence type="predicted"/>
<evidence type="ECO:0000313" key="1">
    <source>
        <dbReference type="EMBL" id="MDO6416134.1"/>
    </source>
</evidence>
<dbReference type="Proteomes" id="UP001169764">
    <property type="component" value="Unassembled WGS sequence"/>
</dbReference>
<accession>A0ABT8YCT2</accession>
<comment type="caution">
    <text evidence="1">The sequence shown here is derived from an EMBL/GenBank/DDBJ whole genome shotgun (WGS) entry which is preliminary data.</text>
</comment>
<reference evidence="1" key="1">
    <citation type="submission" date="2023-07" db="EMBL/GenBank/DDBJ databases">
        <authorList>
            <person name="Kim M."/>
        </authorList>
    </citation>
    <scope>NUCLEOTIDE SEQUENCE</scope>
    <source>
        <strain evidence="1">BIUV-7</strain>
    </source>
</reference>
<evidence type="ECO:0000313" key="2">
    <source>
        <dbReference type="Proteomes" id="UP001169764"/>
    </source>
</evidence>
<dbReference type="RefSeq" id="WP_303545191.1">
    <property type="nucleotide sequence ID" value="NZ_JAUOTP010000009.1"/>
</dbReference>
<name>A0ABT8YCT2_9SPHN</name>
<keyword evidence="2" id="KW-1185">Reference proteome</keyword>
<organism evidence="1 2">
    <name type="scientific">Sphingomonas natans</name>
    <dbReference type="NCBI Taxonomy" id="3063330"/>
    <lineage>
        <taxon>Bacteria</taxon>
        <taxon>Pseudomonadati</taxon>
        <taxon>Pseudomonadota</taxon>
        <taxon>Alphaproteobacteria</taxon>
        <taxon>Sphingomonadales</taxon>
        <taxon>Sphingomonadaceae</taxon>
        <taxon>Sphingomonas</taxon>
    </lineage>
</organism>
<dbReference type="EMBL" id="JAUOTP010000009">
    <property type="protein sequence ID" value="MDO6416134.1"/>
    <property type="molecule type" value="Genomic_DNA"/>
</dbReference>
<evidence type="ECO:0008006" key="3">
    <source>
        <dbReference type="Google" id="ProtNLM"/>
    </source>
</evidence>
<sequence length="307" mass="34282">MPDFGPLARNLLTLEINTVEKDGMSGQKMPSGPQALVETAETYWDFLCREVNRFGTQGEPLEPWLRVISMSFDWGAEPFPPPTDDSSQATEARAELATRSGKPLEQRDGKRVWKDGFLRDAPDTVTAAVLDDLRQIAFWSVEMRSRILNLADTRSDLFSHLQGRVHQLLPDASWGGTIRGIARGFRPQDRAIFHRIRRNCDQLKAIFDGGPAEITRHSPDEVVRSAELVPLRKAWDIGTEVILMQTVIQIDGDVVSRFQSGLEGGERAQLQTLHASAVDISFKYWGWLVDALSKIAGQAVSSLLRST</sequence>